<evidence type="ECO:0000259" key="1">
    <source>
        <dbReference type="PROSITE" id="PS51664"/>
    </source>
</evidence>
<keyword evidence="3" id="KW-1185">Reference proteome</keyword>
<keyword evidence="2" id="KW-0689">Ribosomal protein</keyword>
<dbReference type="Proteomes" id="UP000199623">
    <property type="component" value="Unassembled WGS sequence"/>
</dbReference>
<sequence length="490" mass="53992">MTTTDGGLVVIGPTGEKCARQAEQARLAVSGAPPQAVVGGLVAPAFRPLVELLQPAEHTVVAIRTDLAMVSTHRLHCCAEDVPPPDTSIEPNQLRSRNDLTTVDKLRTLVDFRYGPIPALYRTGHLPLATVTAELDHHTAGYGRTSTFEEAERVAIFEAVERLNGLRPRNPSTTVASFAELGDQAVDPSRLALADFDQRYTPDLRMRWTRAWSYTGDRPVLVPEQVAYYGAHTPPEHRFVHETSNGCGLGNSLTEAVLHGLFEVAERDAFLMAWYAATPLPRLSIPDDPLLHHLADRLEERGYELLFLNATNDLGIPAVLTLARGAGTFFAAGASPDPLRAMRSAAVEVAVDVESFPDRVRANPDLYAEQRLRQLFEDPFQVRSMDDHVAVNTLPEAAARHDFLVGDETTELVDERDHTSLEELLGHYADRLEVIAVDQTDPVTASRLGLHSAKVIVPGTLPMTFGHRHRRTRGVTRLPELRNPHPHPFP</sequence>
<dbReference type="PANTHER" id="PTHR37809">
    <property type="entry name" value="RIBOSOMAL PROTEIN S12 METHYLTHIOTRANSFERASE ACCESSORY FACTOR YCAO"/>
    <property type="match status" value="1"/>
</dbReference>
<gene>
    <name evidence="2" type="ORF">SAMN05216553_103324</name>
</gene>
<dbReference type="STRING" id="200378.SAMN05216553_103324"/>
<organism evidence="2 3">
    <name type="scientific">Lentzea fradiae</name>
    <dbReference type="NCBI Taxonomy" id="200378"/>
    <lineage>
        <taxon>Bacteria</taxon>
        <taxon>Bacillati</taxon>
        <taxon>Actinomycetota</taxon>
        <taxon>Actinomycetes</taxon>
        <taxon>Pseudonocardiales</taxon>
        <taxon>Pseudonocardiaceae</taxon>
        <taxon>Lentzea</taxon>
    </lineage>
</organism>
<dbReference type="PROSITE" id="PS51664">
    <property type="entry name" value="YCAO"/>
    <property type="match status" value="1"/>
</dbReference>
<dbReference type="GO" id="GO:0005840">
    <property type="term" value="C:ribosome"/>
    <property type="evidence" value="ECO:0007669"/>
    <property type="project" value="UniProtKB-KW"/>
</dbReference>
<accession>A0A1G7NZY1</accession>
<protein>
    <submittedName>
        <fullName evidence="2">Ribosomal protein S12 methylthiotransferase accessory factor</fullName>
    </submittedName>
</protein>
<name>A0A1G7NZY1_9PSEU</name>
<dbReference type="InterPro" id="IPR027624">
    <property type="entry name" value="TOMM_cyclo_SagD"/>
</dbReference>
<dbReference type="PANTHER" id="PTHR37809:SF1">
    <property type="entry name" value="RIBOSOMAL PROTEIN S12 METHYLTHIOTRANSFERASE ACCESSORY FACTOR YCAO"/>
    <property type="match status" value="1"/>
</dbReference>
<proteinExistence type="predicted"/>
<feature type="domain" description="YcaO" evidence="1">
    <location>
        <begin position="141"/>
        <end position="490"/>
    </location>
</feature>
<dbReference type="RefSeq" id="WP_090047429.1">
    <property type="nucleotide sequence ID" value="NZ_FNCC01000003.1"/>
</dbReference>
<dbReference type="GO" id="GO:0016740">
    <property type="term" value="F:transferase activity"/>
    <property type="evidence" value="ECO:0007669"/>
    <property type="project" value="UniProtKB-KW"/>
</dbReference>
<dbReference type="OrthoDB" id="2379922at2"/>
<dbReference type="EMBL" id="FNCC01000003">
    <property type="protein sequence ID" value="SDF79551.1"/>
    <property type="molecule type" value="Genomic_DNA"/>
</dbReference>
<dbReference type="InterPro" id="IPR003776">
    <property type="entry name" value="YcaO-like_dom"/>
</dbReference>
<dbReference type="Gene3D" id="3.30.1330.230">
    <property type="match status" value="1"/>
</dbReference>
<dbReference type="Pfam" id="PF02624">
    <property type="entry name" value="YcaO"/>
    <property type="match status" value="1"/>
</dbReference>
<evidence type="ECO:0000313" key="3">
    <source>
        <dbReference type="Proteomes" id="UP000199623"/>
    </source>
</evidence>
<dbReference type="AlphaFoldDB" id="A0A1G7NZY1"/>
<evidence type="ECO:0000313" key="2">
    <source>
        <dbReference type="EMBL" id="SDF79551.1"/>
    </source>
</evidence>
<reference evidence="3" key="1">
    <citation type="submission" date="2016-10" db="EMBL/GenBank/DDBJ databases">
        <authorList>
            <person name="Varghese N."/>
            <person name="Submissions S."/>
        </authorList>
    </citation>
    <scope>NUCLEOTIDE SEQUENCE [LARGE SCALE GENOMIC DNA]</scope>
    <source>
        <strain evidence="3">CGMCC 4.3506</strain>
    </source>
</reference>
<dbReference type="NCBIfam" id="TIGR03604">
    <property type="entry name" value="TOMM_cyclo_SagD"/>
    <property type="match status" value="1"/>
</dbReference>
<keyword evidence="2" id="KW-0808">Transferase</keyword>
<keyword evidence="2" id="KW-0687">Ribonucleoprotein</keyword>